<dbReference type="GO" id="GO:0003676">
    <property type="term" value="F:nucleic acid binding"/>
    <property type="evidence" value="ECO:0007669"/>
    <property type="project" value="InterPro"/>
</dbReference>
<dbReference type="InterPro" id="IPR044730">
    <property type="entry name" value="RNase_H-like_dom_plant"/>
</dbReference>
<dbReference type="Proteomes" id="UP001165190">
    <property type="component" value="Unassembled WGS sequence"/>
</dbReference>
<accession>A0A9W7J3S9</accession>
<comment type="caution">
    <text evidence="3">The sequence shown here is derived from an EMBL/GenBank/DDBJ whole genome shotgun (WGS) entry which is preliminary data.</text>
</comment>
<dbReference type="InterPro" id="IPR036397">
    <property type="entry name" value="RNaseH_sf"/>
</dbReference>
<dbReference type="SUPFAM" id="SSF53098">
    <property type="entry name" value="Ribonuclease H-like"/>
    <property type="match status" value="1"/>
</dbReference>
<dbReference type="Gene3D" id="3.30.420.10">
    <property type="entry name" value="Ribonuclease H-like superfamily/Ribonuclease H"/>
    <property type="match status" value="1"/>
</dbReference>
<dbReference type="OrthoDB" id="1752174at2759"/>
<dbReference type="InterPro" id="IPR002156">
    <property type="entry name" value="RNaseH_domain"/>
</dbReference>
<dbReference type="Pfam" id="PF13966">
    <property type="entry name" value="zf-RVT"/>
    <property type="match status" value="1"/>
</dbReference>
<reference evidence="3" key="1">
    <citation type="submission" date="2023-05" db="EMBL/GenBank/DDBJ databases">
        <title>Genome and transcriptome analyses reveal genes involved in the formation of fine ridges on petal epidermal cells in Hibiscus trionum.</title>
        <authorList>
            <person name="Koshimizu S."/>
            <person name="Masuda S."/>
            <person name="Ishii T."/>
            <person name="Shirasu K."/>
            <person name="Hoshino A."/>
            <person name="Arita M."/>
        </authorList>
    </citation>
    <scope>NUCLEOTIDE SEQUENCE</scope>
    <source>
        <strain evidence="3">Hamamatsu line</strain>
    </source>
</reference>
<dbReference type="PANTHER" id="PTHR47074:SF61">
    <property type="entry name" value="RNASE H TYPE-1 DOMAIN-CONTAINING PROTEIN"/>
    <property type="match status" value="1"/>
</dbReference>
<evidence type="ECO:0000313" key="3">
    <source>
        <dbReference type="EMBL" id="GMJ05893.1"/>
    </source>
</evidence>
<proteinExistence type="predicted"/>
<dbReference type="EMBL" id="BSYR01000045">
    <property type="protein sequence ID" value="GMJ05893.1"/>
    <property type="molecule type" value="Genomic_DNA"/>
</dbReference>
<dbReference type="InterPro" id="IPR012337">
    <property type="entry name" value="RNaseH-like_sf"/>
</dbReference>
<feature type="domain" description="RNase H type-1" evidence="1">
    <location>
        <begin position="168"/>
        <end position="288"/>
    </location>
</feature>
<dbReference type="InterPro" id="IPR052929">
    <property type="entry name" value="RNase_H-like_EbsB-rel"/>
</dbReference>
<protein>
    <submittedName>
        <fullName evidence="3">Uncharacterized protein</fullName>
    </submittedName>
</protein>
<dbReference type="AlphaFoldDB" id="A0A9W7J3S9"/>
<dbReference type="GO" id="GO:0004523">
    <property type="term" value="F:RNA-DNA hybrid ribonuclease activity"/>
    <property type="evidence" value="ECO:0007669"/>
    <property type="project" value="InterPro"/>
</dbReference>
<dbReference type="CDD" id="cd06222">
    <property type="entry name" value="RNase_H_like"/>
    <property type="match status" value="1"/>
</dbReference>
<feature type="domain" description="Reverse transcriptase zinc-binding" evidence="2">
    <location>
        <begin position="3"/>
        <end position="67"/>
    </location>
</feature>
<keyword evidence="4" id="KW-1185">Reference proteome</keyword>
<dbReference type="Pfam" id="PF13456">
    <property type="entry name" value="RVT_3"/>
    <property type="match status" value="1"/>
</dbReference>
<dbReference type="PANTHER" id="PTHR47074">
    <property type="entry name" value="BNAC02G40300D PROTEIN"/>
    <property type="match status" value="1"/>
</dbReference>
<gene>
    <name evidence="3" type="ORF">HRI_004258500</name>
</gene>
<name>A0A9W7J3S9_HIBTR</name>
<sequence length="318" mass="35823">MFTSIWSVKCPPKVKIFLWKSVWNYLPTLQNLMHKRVVSNTRCIRCNANIENVEHVFRECPFTQQVWHGLGVTWPSNVRTLSYFEWLSWMFNNRGSHSKEQLTYTLWALWKARNQHMHEGKLQTAQSLITYIKCCELEYKECLKPQSCRPDQTVTGWNPPPEGFVKLNVDACCVPATGKVFSGFIIRDEKGDVLGSGIKNQARYVSVFLAEACAARDGLEFAANLGLSSLIVESDSRTLIHKLRATGDDSSAIRTLIADIKNLVRGLPATRFVFTPRAGNKAAHSLAALGKSGTEGYWVEEAPTQAMHAIVEDKESIN</sequence>
<organism evidence="3 4">
    <name type="scientific">Hibiscus trionum</name>
    <name type="common">Flower of an hour</name>
    <dbReference type="NCBI Taxonomy" id="183268"/>
    <lineage>
        <taxon>Eukaryota</taxon>
        <taxon>Viridiplantae</taxon>
        <taxon>Streptophyta</taxon>
        <taxon>Embryophyta</taxon>
        <taxon>Tracheophyta</taxon>
        <taxon>Spermatophyta</taxon>
        <taxon>Magnoliopsida</taxon>
        <taxon>eudicotyledons</taxon>
        <taxon>Gunneridae</taxon>
        <taxon>Pentapetalae</taxon>
        <taxon>rosids</taxon>
        <taxon>malvids</taxon>
        <taxon>Malvales</taxon>
        <taxon>Malvaceae</taxon>
        <taxon>Malvoideae</taxon>
        <taxon>Hibiscus</taxon>
    </lineage>
</organism>
<evidence type="ECO:0000313" key="4">
    <source>
        <dbReference type="Proteomes" id="UP001165190"/>
    </source>
</evidence>
<evidence type="ECO:0000259" key="1">
    <source>
        <dbReference type="Pfam" id="PF13456"/>
    </source>
</evidence>
<dbReference type="InterPro" id="IPR026960">
    <property type="entry name" value="RVT-Znf"/>
</dbReference>
<evidence type="ECO:0000259" key="2">
    <source>
        <dbReference type="Pfam" id="PF13966"/>
    </source>
</evidence>